<proteinExistence type="predicted"/>
<evidence type="ECO:0000256" key="2">
    <source>
        <dbReference type="ARBA" id="ARBA00023125"/>
    </source>
</evidence>
<dbReference type="Gene3D" id="1.10.10.10">
    <property type="entry name" value="Winged helix-like DNA-binding domain superfamily/Winged helix DNA-binding domain"/>
    <property type="match status" value="1"/>
</dbReference>
<dbReference type="InterPro" id="IPR000792">
    <property type="entry name" value="Tscrpt_reg_LuxR_C"/>
</dbReference>
<dbReference type="PANTHER" id="PTHR45566:SF1">
    <property type="entry name" value="HTH-TYPE TRANSCRIPTIONAL REGULATOR YHJB-RELATED"/>
    <property type="match status" value="1"/>
</dbReference>
<evidence type="ECO:0000259" key="4">
    <source>
        <dbReference type="PROSITE" id="PS50043"/>
    </source>
</evidence>
<dbReference type="SMART" id="SM00421">
    <property type="entry name" value="HTH_LUXR"/>
    <property type="match status" value="1"/>
</dbReference>
<organism evidence="6 7">
    <name type="scientific">Thalassolituus hydrocarboniclasticus</name>
    <dbReference type="NCBI Taxonomy" id="2742796"/>
    <lineage>
        <taxon>Bacteria</taxon>
        <taxon>Pseudomonadati</taxon>
        <taxon>Pseudomonadota</taxon>
        <taxon>Gammaproteobacteria</taxon>
        <taxon>Oceanospirillales</taxon>
        <taxon>Oceanospirillaceae</taxon>
        <taxon>Thalassolituus</taxon>
    </lineage>
</organism>
<dbReference type="Proteomes" id="UP001065322">
    <property type="component" value="Chromosome"/>
</dbReference>
<keyword evidence="2" id="KW-0238">DNA-binding</keyword>
<feature type="domain" description="Response regulatory" evidence="5">
    <location>
        <begin position="3"/>
        <end position="119"/>
    </location>
</feature>
<dbReference type="EMBL" id="CP054475">
    <property type="protein sequence ID" value="UXD88977.1"/>
    <property type="molecule type" value="Genomic_DNA"/>
</dbReference>
<dbReference type="InterPro" id="IPR036388">
    <property type="entry name" value="WH-like_DNA-bd_sf"/>
</dbReference>
<dbReference type="Pfam" id="PF00196">
    <property type="entry name" value="GerE"/>
    <property type="match status" value="1"/>
</dbReference>
<keyword evidence="7" id="KW-1185">Reference proteome</keyword>
<evidence type="ECO:0000256" key="3">
    <source>
        <dbReference type="PROSITE-ProRule" id="PRU00169"/>
    </source>
</evidence>
<dbReference type="RefSeq" id="WP_260997661.1">
    <property type="nucleotide sequence ID" value="NZ_CP054475.1"/>
</dbReference>
<gene>
    <name evidence="6" type="ORF">HUF19_16700</name>
</gene>
<dbReference type="PROSITE" id="PS50110">
    <property type="entry name" value="RESPONSE_REGULATORY"/>
    <property type="match status" value="1"/>
</dbReference>
<feature type="modified residue" description="4-aspartylphosphate" evidence="3">
    <location>
        <position position="54"/>
    </location>
</feature>
<name>A0ABY6ADZ9_9GAMM</name>
<evidence type="ECO:0000259" key="5">
    <source>
        <dbReference type="PROSITE" id="PS50110"/>
    </source>
</evidence>
<dbReference type="PANTHER" id="PTHR45566">
    <property type="entry name" value="HTH-TYPE TRANSCRIPTIONAL REGULATOR YHJB-RELATED"/>
    <property type="match status" value="1"/>
</dbReference>
<protein>
    <submittedName>
        <fullName evidence="6">Response regulator transcription factor</fullName>
    </submittedName>
</protein>
<accession>A0ABY6ADZ9</accession>
<reference evidence="7" key="1">
    <citation type="submission" date="2020-06" db="EMBL/GenBank/DDBJ databases">
        <title>Thalassolituus marinus alknpb1M-1, a hydrocarbon-degrading bacterium isolated from the deep-sea overlying water using an in-situ strategy from the South China Sea basin.</title>
        <authorList>
            <person name="Dong C."/>
            <person name="Chen Y."/>
            <person name="Shao Z."/>
        </authorList>
    </citation>
    <scope>NUCLEOTIDE SEQUENCE [LARGE SCALE GENOMIC DNA]</scope>
    <source>
        <strain evidence="7">alknpb1M-1</strain>
    </source>
</reference>
<dbReference type="SUPFAM" id="SSF52172">
    <property type="entry name" value="CheY-like"/>
    <property type="match status" value="1"/>
</dbReference>
<dbReference type="SUPFAM" id="SSF46894">
    <property type="entry name" value="C-terminal effector domain of the bipartite response regulators"/>
    <property type="match status" value="1"/>
</dbReference>
<dbReference type="CDD" id="cd17535">
    <property type="entry name" value="REC_NarL-like"/>
    <property type="match status" value="1"/>
</dbReference>
<dbReference type="InterPro" id="IPR011006">
    <property type="entry name" value="CheY-like_superfamily"/>
</dbReference>
<dbReference type="InterPro" id="IPR058245">
    <property type="entry name" value="NreC/VraR/RcsB-like_REC"/>
</dbReference>
<dbReference type="InterPro" id="IPR016032">
    <property type="entry name" value="Sig_transdc_resp-reg_C-effctor"/>
</dbReference>
<dbReference type="InterPro" id="IPR051015">
    <property type="entry name" value="EvgA-like"/>
</dbReference>
<evidence type="ECO:0000256" key="1">
    <source>
        <dbReference type="ARBA" id="ARBA00022553"/>
    </source>
</evidence>
<dbReference type="InterPro" id="IPR001789">
    <property type="entry name" value="Sig_transdc_resp-reg_receiver"/>
</dbReference>
<dbReference type="CDD" id="cd06170">
    <property type="entry name" value="LuxR_C_like"/>
    <property type="match status" value="1"/>
</dbReference>
<dbReference type="Gene3D" id="3.40.50.2300">
    <property type="match status" value="1"/>
</dbReference>
<feature type="domain" description="HTH luxR-type" evidence="4">
    <location>
        <begin position="135"/>
        <end position="200"/>
    </location>
</feature>
<dbReference type="SMART" id="SM00448">
    <property type="entry name" value="REC"/>
    <property type="match status" value="1"/>
</dbReference>
<sequence length="203" mass="22434">MYQILIADDHPLFRTALRGALAELKEPCNISECETFDQVQENLRSGDTDLLLLDLKMPGNNGLMGLMRIRSEHPQLAVAVVSASEDQSVIGSIRSMGALGFIPKASSPVEIRTAVEHIFSGGISFPEFSHTKSDLAEKLRQLTPQQLRVLQFIAEGALNKQIAYALNIKETTVKSHISDIFRKLNINNRTQAALIVQELVIPD</sequence>
<dbReference type="PROSITE" id="PS50043">
    <property type="entry name" value="HTH_LUXR_2"/>
    <property type="match status" value="1"/>
</dbReference>
<evidence type="ECO:0000313" key="6">
    <source>
        <dbReference type="EMBL" id="UXD88977.1"/>
    </source>
</evidence>
<keyword evidence="1 3" id="KW-0597">Phosphoprotein</keyword>
<dbReference type="PRINTS" id="PR00038">
    <property type="entry name" value="HTHLUXR"/>
</dbReference>
<evidence type="ECO:0000313" key="7">
    <source>
        <dbReference type="Proteomes" id="UP001065322"/>
    </source>
</evidence>
<dbReference type="Pfam" id="PF00072">
    <property type="entry name" value="Response_reg"/>
    <property type="match status" value="1"/>
</dbReference>